<dbReference type="KEGG" id="kba:A0U89_04985"/>
<dbReference type="GO" id="GO:0016020">
    <property type="term" value="C:membrane"/>
    <property type="evidence" value="ECO:0007669"/>
    <property type="project" value="UniProtKB-SubCell"/>
</dbReference>
<organism evidence="8 9">
    <name type="scientific">Kozakia baliensis</name>
    <dbReference type="NCBI Taxonomy" id="153496"/>
    <lineage>
        <taxon>Bacteria</taxon>
        <taxon>Pseudomonadati</taxon>
        <taxon>Pseudomonadota</taxon>
        <taxon>Alphaproteobacteria</taxon>
        <taxon>Acetobacterales</taxon>
        <taxon>Acetobacteraceae</taxon>
        <taxon>Kozakia</taxon>
    </lineage>
</organism>
<keyword evidence="5" id="KW-0472">Membrane</keyword>
<evidence type="ECO:0000256" key="3">
    <source>
        <dbReference type="ARBA" id="ARBA00022801"/>
    </source>
</evidence>
<dbReference type="GO" id="GO:0005525">
    <property type="term" value="F:GTP binding"/>
    <property type="evidence" value="ECO:0007669"/>
    <property type="project" value="UniProtKB-KW"/>
</dbReference>
<evidence type="ECO:0000256" key="6">
    <source>
        <dbReference type="SAM" id="MobiDB-lite"/>
    </source>
</evidence>
<dbReference type="RefSeq" id="WP_070402326.1">
    <property type="nucleotide sequence ID" value="NZ_BJVW01000063.1"/>
</dbReference>
<dbReference type="InterPro" id="IPR027094">
    <property type="entry name" value="Mitofusin_fam"/>
</dbReference>
<evidence type="ECO:0000256" key="4">
    <source>
        <dbReference type="ARBA" id="ARBA00023134"/>
    </source>
</evidence>
<keyword evidence="4" id="KW-0342">GTP-binding</keyword>
<evidence type="ECO:0000256" key="2">
    <source>
        <dbReference type="ARBA" id="ARBA00022741"/>
    </source>
</evidence>
<evidence type="ECO:0000256" key="5">
    <source>
        <dbReference type="ARBA" id="ARBA00023136"/>
    </source>
</evidence>
<dbReference type="CDD" id="cd09912">
    <property type="entry name" value="DLP_2"/>
    <property type="match status" value="1"/>
</dbReference>
<comment type="subcellular location">
    <subcellularLocation>
        <location evidence="1">Membrane</location>
    </subcellularLocation>
</comment>
<gene>
    <name evidence="8" type="ORF">A0U89_04985</name>
</gene>
<feature type="region of interest" description="Disordered" evidence="6">
    <location>
        <begin position="528"/>
        <end position="552"/>
    </location>
</feature>
<sequence>MNIRRYQNYKYQLADVLRAVPWHSEHALRNRELFERLSEDRFNLAVVGRYSRGKSTLMNAMMGTDRLPMGREPLTSVITSVVYGSVAQAVLRFAGTSLIEDIPLSRLTDYITERGNPGNVRRVAEAEIQLPAEILRQGFRFVDTPGLGSRIRANTHTTQAFLEQIDAFILVSGFDGTVTADETALLSEIHRSGRPLFAVLNKADLAHRIDHDLITRQFRTAITDAGFDPQTPIFALTAREALVARLRHDNAALEVSGVLPLERSLIDFLLHDRQSVFLQSMCDRIGAALDEETGDGTDAAQARLMSLRACIAHDQDDETGLPIGHPTLPDDLPGCAICEHVERSVFHYLTALQHNLRIHAPTRDNFLSAGGLCPDHARAFSNLAAPREVCTAFGPLLLQKAQRLRQRAEEQINHSGDSLLLVERATCPACDVAARRAADFLSKFAVDLEDGRAKFEDRAGLCEPHFEALLSRVPDISLHDKLLHFQAAVLERRGDDMLRFALRQDACRRDVMTASEKNAAQFGLETTVGRPNAVHDHAAAPAANRSEKEKVS</sequence>
<proteinExistence type="predicted"/>
<evidence type="ECO:0000313" key="9">
    <source>
        <dbReference type="Proteomes" id="UP000179145"/>
    </source>
</evidence>
<dbReference type="AlphaFoldDB" id="A0A1D8USE9"/>
<evidence type="ECO:0000256" key="1">
    <source>
        <dbReference type="ARBA" id="ARBA00004370"/>
    </source>
</evidence>
<dbReference type="InterPro" id="IPR045063">
    <property type="entry name" value="Dynamin_N"/>
</dbReference>
<name>A0A1D8USE9_9PROT</name>
<dbReference type="EMBL" id="CP014674">
    <property type="protein sequence ID" value="AOX16585.1"/>
    <property type="molecule type" value="Genomic_DNA"/>
</dbReference>
<evidence type="ECO:0000313" key="8">
    <source>
        <dbReference type="EMBL" id="AOX16585.1"/>
    </source>
</evidence>
<reference evidence="8 9" key="1">
    <citation type="journal article" date="2016" name="Microb. Cell Fact.">
        <title>Dissection of exopolysaccharide biosynthesis in Kozakia baliensis.</title>
        <authorList>
            <person name="Brandt J.U."/>
            <person name="Jakob F."/>
            <person name="Behr J."/>
            <person name="Geissler A.J."/>
            <person name="Vogel R.F."/>
        </authorList>
    </citation>
    <scope>NUCLEOTIDE SEQUENCE [LARGE SCALE GENOMIC DNA]</scope>
    <source>
        <strain evidence="8 9">DSM 14400</strain>
    </source>
</reference>
<keyword evidence="3" id="KW-0378">Hydrolase</keyword>
<accession>A0A1D8USE9</accession>
<feature type="domain" description="Dynamin N-terminal" evidence="7">
    <location>
        <begin position="44"/>
        <end position="203"/>
    </location>
</feature>
<dbReference type="STRING" id="153496.A0U89_04985"/>
<dbReference type="PANTHER" id="PTHR10465">
    <property type="entry name" value="TRANSMEMBRANE GTPASE FZO1"/>
    <property type="match status" value="1"/>
</dbReference>
<dbReference type="Proteomes" id="UP000179145">
    <property type="component" value="Chromosome"/>
</dbReference>
<dbReference type="Gene3D" id="3.40.50.300">
    <property type="entry name" value="P-loop containing nucleotide triphosphate hydrolases"/>
    <property type="match status" value="1"/>
</dbReference>
<evidence type="ECO:0000259" key="7">
    <source>
        <dbReference type="Pfam" id="PF00350"/>
    </source>
</evidence>
<dbReference type="OrthoDB" id="7284910at2"/>
<dbReference type="PANTHER" id="PTHR10465:SF0">
    <property type="entry name" value="SARCALUMENIN"/>
    <property type="match status" value="1"/>
</dbReference>
<dbReference type="GO" id="GO:0003924">
    <property type="term" value="F:GTPase activity"/>
    <property type="evidence" value="ECO:0007669"/>
    <property type="project" value="InterPro"/>
</dbReference>
<keyword evidence="2" id="KW-0547">Nucleotide-binding</keyword>
<keyword evidence="9" id="KW-1185">Reference proteome</keyword>
<protein>
    <recommendedName>
        <fullName evidence="7">Dynamin N-terminal domain-containing protein</fullName>
    </recommendedName>
</protein>
<dbReference type="SUPFAM" id="SSF52540">
    <property type="entry name" value="P-loop containing nucleoside triphosphate hydrolases"/>
    <property type="match status" value="1"/>
</dbReference>
<dbReference type="Pfam" id="PF00350">
    <property type="entry name" value="Dynamin_N"/>
    <property type="match status" value="1"/>
</dbReference>
<dbReference type="InterPro" id="IPR027417">
    <property type="entry name" value="P-loop_NTPase"/>
</dbReference>